<proteinExistence type="predicted"/>
<dbReference type="STRING" id="454130.A0A0U4Z8K5"/>
<reference evidence="4" key="1">
    <citation type="journal article" date="2016" name="Genome Announc.">
        <title>Draft genome sequences of fungus Aspergillus calidoustus.</title>
        <authorList>
            <person name="Horn F."/>
            <person name="Linde J."/>
            <person name="Mattern D.J."/>
            <person name="Walther G."/>
            <person name="Guthke R."/>
            <person name="Scherlach K."/>
            <person name="Martin K."/>
            <person name="Brakhage A.A."/>
            <person name="Petzke L."/>
            <person name="Valiante V."/>
        </authorList>
    </citation>
    <scope>NUCLEOTIDE SEQUENCE [LARGE SCALE GENOMIC DNA]</scope>
    <source>
        <strain evidence="4">SF006504</strain>
    </source>
</reference>
<dbReference type="Proteomes" id="UP000054771">
    <property type="component" value="Unassembled WGS sequence"/>
</dbReference>
<keyword evidence="1" id="KW-0472">Membrane</keyword>
<protein>
    <recommendedName>
        <fullName evidence="2">DUF7703 domain-containing protein</fullName>
    </recommendedName>
</protein>
<sequence>MREMSVLSLPGVGDDPIVPFVLAAFAALIYYNAAELLILCLATFKHRGSLYFWCLLVASISLIPHGSGFVLLFFRPEVSHYVSVCLILIGWCATVTGHSLVLWSRLHLVLQNPRVLRNLLVMIIVNAVLLHIPQSVLLFGSVSENPNTFATGYNIMERIQLIGFCIQETILSGIYVWEVAKLLRLRSERRNRRILAQLLVINIVVLIIDFVVVIIEYAGFYAVQVMFKPVAYSIKLKLEYVVLQRLVMIAKGGPVADNRYGCAFDAVPSTEELDRSGSRARTCCLLEMQEGEVRGSKPS</sequence>
<feature type="transmembrane region" description="Helical" evidence="1">
    <location>
        <begin position="159"/>
        <end position="177"/>
    </location>
</feature>
<gene>
    <name evidence="3" type="ORF">ASPCAL07179</name>
</gene>
<keyword evidence="1" id="KW-0812">Transmembrane</keyword>
<feature type="transmembrane region" description="Helical" evidence="1">
    <location>
        <begin position="20"/>
        <end position="44"/>
    </location>
</feature>
<evidence type="ECO:0000313" key="4">
    <source>
        <dbReference type="Proteomes" id="UP000054771"/>
    </source>
</evidence>
<dbReference type="EMBL" id="CDMC01000005">
    <property type="protein sequence ID" value="CEL06069.1"/>
    <property type="molecule type" value="Genomic_DNA"/>
</dbReference>
<keyword evidence="1" id="KW-1133">Transmembrane helix</keyword>
<keyword evidence="4" id="KW-1185">Reference proteome</keyword>
<accession>A0A0U4Z8K5</accession>
<organism evidence="3 4">
    <name type="scientific">Aspergillus calidoustus</name>
    <dbReference type="NCBI Taxonomy" id="454130"/>
    <lineage>
        <taxon>Eukaryota</taxon>
        <taxon>Fungi</taxon>
        <taxon>Dikarya</taxon>
        <taxon>Ascomycota</taxon>
        <taxon>Pezizomycotina</taxon>
        <taxon>Eurotiomycetes</taxon>
        <taxon>Eurotiomycetidae</taxon>
        <taxon>Eurotiales</taxon>
        <taxon>Aspergillaceae</taxon>
        <taxon>Aspergillus</taxon>
        <taxon>Aspergillus subgen. Nidulantes</taxon>
    </lineage>
</organism>
<dbReference type="OrthoDB" id="405906at2759"/>
<feature type="transmembrane region" description="Helical" evidence="1">
    <location>
        <begin position="80"/>
        <end position="103"/>
    </location>
</feature>
<feature type="transmembrane region" description="Helical" evidence="1">
    <location>
        <begin position="198"/>
        <end position="223"/>
    </location>
</feature>
<feature type="transmembrane region" description="Helical" evidence="1">
    <location>
        <begin position="51"/>
        <end position="74"/>
    </location>
</feature>
<evidence type="ECO:0000313" key="3">
    <source>
        <dbReference type="EMBL" id="CEL06069.1"/>
    </source>
</evidence>
<dbReference type="Pfam" id="PF24802">
    <property type="entry name" value="DUF7703"/>
    <property type="match status" value="1"/>
</dbReference>
<name>A0A0U4Z8K5_ASPCI</name>
<feature type="domain" description="DUF7703" evidence="2">
    <location>
        <begin position="20"/>
        <end position="250"/>
    </location>
</feature>
<dbReference type="PANTHER" id="PTHR37013">
    <property type="entry name" value="INTEGRAL MEMBRANE PROTEIN (AFU_ORTHOLOGUE AFUA_1G05950)-RELATED"/>
    <property type="match status" value="1"/>
</dbReference>
<feature type="transmembrane region" description="Helical" evidence="1">
    <location>
        <begin position="115"/>
        <end position="139"/>
    </location>
</feature>
<dbReference type="InterPro" id="IPR056120">
    <property type="entry name" value="DUF7703"/>
</dbReference>
<dbReference type="PANTHER" id="PTHR37013:SF7">
    <property type="entry name" value="INTEGRAL MEMBRANE PROTEIN"/>
    <property type="match status" value="1"/>
</dbReference>
<evidence type="ECO:0000256" key="1">
    <source>
        <dbReference type="SAM" id="Phobius"/>
    </source>
</evidence>
<dbReference type="OMA" id="EGRHRRI"/>
<evidence type="ECO:0000259" key="2">
    <source>
        <dbReference type="Pfam" id="PF24802"/>
    </source>
</evidence>
<dbReference type="AlphaFoldDB" id="A0A0U4Z8K5"/>